<comment type="caution">
    <text evidence="1">The sequence shown here is derived from an EMBL/GenBank/DDBJ whole genome shotgun (WGS) entry which is preliminary data.</text>
</comment>
<dbReference type="NCBIfam" id="TIGR02167">
    <property type="entry name" value="Liste_lipo_26"/>
    <property type="match status" value="5"/>
</dbReference>
<dbReference type="RefSeq" id="WP_307443755.1">
    <property type="nucleotide sequence ID" value="NZ_JAUSWP010000001.1"/>
</dbReference>
<gene>
    <name evidence="1" type="ORF">J2Z63_000006</name>
</gene>
<keyword evidence="2" id="KW-1185">Reference proteome</keyword>
<dbReference type="Proteomes" id="UP001236620">
    <property type="component" value="Unassembled WGS sequence"/>
</dbReference>
<dbReference type="InterPro" id="IPR005046">
    <property type="entry name" value="DUF285"/>
</dbReference>
<dbReference type="Pfam" id="PF03382">
    <property type="entry name" value="DUF285"/>
    <property type="match status" value="2"/>
</dbReference>
<proteinExistence type="predicted"/>
<organism evidence="1 2">
    <name type="scientific">Mycoplasma yeatsii</name>
    <dbReference type="NCBI Taxonomy" id="51365"/>
    <lineage>
        <taxon>Bacteria</taxon>
        <taxon>Bacillati</taxon>
        <taxon>Mycoplasmatota</taxon>
        <taxon>Mollicutes</taxon>
        <taxon>Mycoplasmataceae</taxon>
        <taxon>Mycoplasma</taxon>
    </lineage>
</organism>
<accession>A0ABU0ND64</accession>
<evidence type="ECO:0000313" key="2">
    <source>
        <dbReference type="Proteomes" id="UP001236620"/>
    </source>
</evidence>
<sequence length="698" mass="79578">MKKLNKKIVSIAGIATLVPASIAGVGVGIWYSQPKIKYLSTLINKKDLGPINESDKTIQNLLKLIKQKNPSLDINKVELEIKENKAIVKPKTGEKSYKGQVEITFTLVNIDLTNLIKETNLGAINETDLDDTNKLIELIRQKNPSINLDFSKLDLEINRDSKTVIVNPKTGDNTYKGDVSLNFVFKTKINEIEGLNTNAGILNSNSSDVIISKFIENNKDKLQNLTKDDFNVVSNTNGKLTITVKADNTQYQGSVEISYSVRDQLNTIEKIVKDVNNLKNNDDQSVLERFYELNKTLFEEENIKITKNQLKAQVNDDIATITIDGNDKYQGSVDVKLSLSKQTGDYLDVIPNDDQSSVLKAVNDLNKWNLDSNDLNIEVKGNTATITGKTEKNKKFIGTITAQFGLNANYKNNKTELTRIGFFKNKAGEWQMEKVDALTSKVVSTLPRFITSLKYVFLENRNEKIEGIQHWNTENITDMKHLFSKAKSFNQYIGRWNTENVKNMEGMFYEANKFNHDISRWNTSNVTTMEYMFYNAYDFNQPIGGWNTEKVTNMSSMFAQAKKFDQAISGWNVSNVTNMSGMFNNAHEFNQYIGRWNTKNVNNMKYMFARALKFNQNISDWNTSKVTNMEGMFEFTETFNQNISSWDTKNVTNMRSMFASALKFNQNISDWNVGNVKEYKDFNVNGVMRQSNIPPKFI</sequence>
<dbReference type="EMBL" id="JAUSWP010000001">
    <property type="protein sequence ID" value="MDQ0567385.1"/>
    <property type="molecule type" value="Genomic_DNA"/>
</dbReference>
<protein>
    <submittedName>
        <fullName evidence="1">Surface protein</fullName>
    </submittedName>
</protein>
<evidence type="ECO:0000313" key="1">
    <source>
        <dbReference type="EMBL" id="MDQ0567385.1"/>
    </source>
</evidence>
<reference evidence="1" key="1">
    <citation type="submission" date="2023-07" db="EMBL/GenBank/DDBJ databases">
        <title>Genomic Encyclopedia of Type Strains, Phase IV (KMG-IV): sequencing the most valuable type-strain genomes for metagenomic binning, comparative biology and taxonomic classification.</title>
        <authorList>
            <person name="Goeker M."/>
        </authorList>
    </citation>
    <scope>NUCLEOTIDE SEQUENCE [LARGE SCALE GENOMIC DNA]</scope>
    <source>
        <strain evidence="1">DSM 22019</strain>
    </source>
</reference>
<name>A0ABU0ND64_9MOLU</name>
<dbReference type="InterPro" id="IPR011889">
    <property type="entry name" value="Liste_lipo_26"/>
</dbReference>